<gene>
    <name evidence="1" type="ORF">VFPFJ_00067</name>
</gene>
<protein>
    <submittedName>
        <fullName evidence="1">Uncharacterized protein</fullName>
    </submittedName>
</protein>
<evidence type="ECO:0000313" key="1">
    <source>
        <dbReference type="EMBL" id="OAQ93959.1"/>
    </source>
</evidence>
<name>A0A179HWY3_PURLI</name>
<sequence>MAYLIAYYYHIAVFAMTDAEAGWLSDCNVPGPWCSTAVVNQGCAVRSPGVAIT</sequence>
<accession>A0A179HWY3</accession>
<evidence type="ECO:0000313" key="2">
    <source>
        <dbReference type="Proteomes" id="UP000078340"/>
    </source>
</evidence>
<reference evidence="1 2" key="1">
    <citation type="submission" date="2016-02" db="EMBL/GenBank/DDBJ databases">
        <title>Biosynthesis of antibiotic leucinostatins and their inhibition on Phytophthora in bio-control Purpureocillium lilacinum.</title>
        <authorList>
            <person name="Wang G."/>
            <person name="Liu Z."/>
            <person name="Lin R."/>
            <person name="Li E."/>
            <person name="Mao Z."/>
            <person name="Ling J."/>
            <person name="Yin W."/>
            <person name="Xie B."/>
        </authorList>
    </citation>
    <scope>NUCLEOTIDE SEQUENCE [LARGE SCALE GENOMIC DNA]</scope>
    <source>
        <strain evidence="1">PLFJ-1</strain>
    </source>
</reference>
<dbReference type="AlphaFoldDB" id="A0A179HWY3"/>
<comment type="caution">
    <text evidence="1">The sequence shown here is derived from an EMBL/GenBank/DDBJ whole genome shotgun (WGS) entry which is preliminary data.</text>
</comment>
<dbReference type="Proteomes" id="UP000078340">
    <property type="component" value="Unassembled WGS sequence"/>
</dbReference>
<dbReference type="EMBL" id="LSBI01000001">
    <property type="protein sequence ID" value="OAQ93959.1"/>
    <property type="molecule type" value="Genomic_DNA"/>
</dbReference>
<proteinExistence type="predicted"/>
<organism evidence="1 2">
    <name type="scientific">Purpureocillium lilacinum</name>
    <name type="common">Paecilomyces lilacinus</name>
    <dbReference type="NCBI Taxonomy" id="33203"/>
    <lineage>
        <taxon>Eukaryota</taxon>
        <taxon>Fungi</taxon>
        <taxon>Dikarya</taxon>
        <taxon>Ascomycota</taxon>
        <taxon>Pezizomycotina</taxon>
        <taxon>Sordariomycetes</taxon>
        <taxon>Hypocreomycetidae</taxon>
        <taxon>Hypocreales</taxon>
        <taxon>Ophiocordycipitaceae</taxon>
        <taxon>Purpureocillium</taxon>
    </lineage>
</organism>